<evidence type="ECO:0000313" key="3">
    <source>
        <dbReference type="EMBL" id="PSU17442.1"/>
    </source>
</evidence>
<evidence type="ECO:0000256" key="1">
    <source>
        <dbReference type="ARBA" id="ARBA00022729"/>
    </source>
</evidence>
<feature type="chain" id="PRO_5044886895" evidence="2">
    <location>
        <begin position="26"/>
        <end position="129"/>
    </location>
</feature>
<dbReference type="InterPro" id="IPR020240">
    <property type="entry name" value="UPF0412_YaaI"/>
</dbReference>
<dbReference type="GeneID" id="93399635"/>
<dbReference type="Pfam" id="PF10807">
    <property type="entry name" value="DUF2541"/>
    <property type="match status" value="1"/>
</dbReference>
<feature type="signal peptide" evidence="2">
    <location>
        <begin position="1"/>
        <end position="25"/>
    </location>
</feature>
<evidence type="ECO:0000313" key="4">
    <source>
        <dbReference type="Proteomes" id="UP000241404"/>
    </source>
</evidence>
<comment type="caution">
    <text evidence="3">The sequence shown here is derived from an EMBL/GenBank/DDBJ whole genome shotgun (WGS) entry which is preliminary data.</text>
</comment>
<accession>A0ABD6X4X9</accession>
<dbReference type="AlphaFoldDB" id="A0ABD6X4X9"/>
<dbReference type="RefSeq" id="WP_065171848.1">
    <property type="nucleotide sequence ID" value="NZ_CP073685.1"/>
</dbReference>
<organism evidence="3 4">
    <name type="scientific">Photobacterium damselae</name>
    <dbReference type="NCBI Taxonomy" id="38293"/>
    <lineage>
        <taxon>Bacteria</taxon>
        <taxon>Pseudomonadati</taxon>
        <taxon>Pseudomonadota</taxon>
        <taxon>Gammaproteobacteria</taxon>
        <taxon>Vibrionales</taxon>
        <taxon>Vibrionaceae</taxon>
        <taxon>Photobacterium</taxon>
    </lineage>
</organism>
<proteinExistence type="predicted"/>
<gene>
    <name evidence="3" type="ORF">CTM90_08030</name>
</gene>
<evidence type="ECO:0000256" key="2">
    <source>
        <dbReference type="SAM" id="SignalP"/>
    </source>
</evidence>
<sequence length="129" mass="14758">MTFKKFFTQLLVGVSLLGSATLAHADDQFTLGRTILLEHGNLAAKIPVPACRYTNAIKVKAERDVRLRKVVVHFQNGEKQTVKFYRDLDKNEKTAWRYFGFRRCVTSLDVYGNSERTTGGIRVYGRKKD</sequence>
<reference evidence="3 4" key="1">
    <citation type="submission" date="2018-03" db="EMBL/GenBank/DDBJ databases">
        <title>Whole genome sequencing of Histamine producing bacteria.</title>
        <authorList>
            <person name="Butler K."/>
        </authorList>
    </citation>
    <scope>NUCLEOTIDE SEQUENCE [LARGE SCALE GENOMIC DNA]</scope>
    <source>
        <strain evidence="3 4">BT-6</strain>
    </source>
</reference>
<protein>
    <submittedName>
        <fullName evidence="3">DUF2541 domain-containing protein</fullName>
    </submittedName>
</protein>
<dbReference type="Proteomes" id="UP000241404">
    <property type="component" value="Unassembled WGS sequence"/>
</dbReference>
<name>A0ABD6X4X9_PHODM</name>
<dbReference type="EMBL" id="PYMM01000003">
    <property type="protein sequence ID" value="PSU17442.1"/>
    <property type="molecule type" value="Genomic_DNA"/>
</dbReference>
<keyword evidence="1 2" id="KW-0732">Signal</keyword>